<dbReference type="EMBL" id="JQCN01000031">
    <property type="protein sequence ID" value="KRN99596.1"/>
    <property type="molecule type" value="Genomic_DNA"/>
</dbReference>
<evidence type="ECO:0000313" key="1">
    <source>
        <dbReference type="EMBL" id="KRN99596.1"/>
    </source>
</evidence>
<sequence>MSKELLPLGSIVYLEEGTAKLMVVGRGTVFEDHGQDVYTDYIGVSYPEGIDPENAIFFNHENIEKVVFRGYEDEEEKRYGEVYR</sequence>
<protein>
    <recommendedName>
        <fullName evidence="3">DUF4176 domain-containing protein</fullName>
    </recommendedName>
</protein>
<dbReference type="Pfam" id="PF13780">
    <property type="entry name" value="DUF4176"/>
    <property type="match status" value="1"/>
</dbReference>
<dbReference type="Proteomes" id="UP000051886">
    <property type="component" value="Unassembled WGS sequence"/>
</dbReference>
<comment type="caution">
    <text evidence="1">The sequence shown here is derived from an EMBL/GenBank/DDBJ whole genome shotgun (WGS) entry which is preliminary data.</text>
</comment>
<gene>
    <name evidence="1" type="ORF">IV66_GL001602</name>
</gene>
<dbReference type="OrthoDB" id="5124454at2"/>
<dbReference type="InterPro" id="IPR025233">
    <property type="entry name" value="DUF4176"/>
</dbReference>
<evidence type="ECO:0000313" key="2">
    <source>
        <dbReference type="Proteomes" id="UP000051886"/>
    </source>
</evidence>
<dbReference type="PATRIC" id="fig|449659.4.peg.1630"/>
<keyword evidence="2" id="KW-1185">Reference proteome</keyword>
<dbReference type="AlphaFoldDB" id="A0A0R2LJ05"/>
<accession>A0A0R2LJ05</accession>
<dbReference type="STRING" id="449659.IV66_GL001602"/>
<dbReference type="RefSeq" id="WP_017868699.1">
    <property type="nucleotide sequence ID" value="NZ_BJYB01000012.1"/>
</dbReference>
<name>A0A0R2LJ05_9LACO</name>
<evidence type="ECO:0008006" key="3">
    <source>
        <dbReference type="Google" id="ProtNLM"/>
    </source>
</evidence>
<organism evidence="1 2">
    <name type="scientific">Ligilactobacillus pobuzihii</name>
    <dbReference type="NCBI Taxonomy" id="449659"/>
    <lineage>
        <taxon>Bacteria</taxon>
        <taxon>Bacillati</taxon>
        <taxon>Bacillota</taxon>
        <taxon>Bacilli</taxon>
        <taxon>Lactobacillales</taxon>
        <taxon>Lactobacillaceae</taxon>
        <taxon>Ligilactobacillus</taxon>
    </lineage>
</organism>
<reference evidence="1 2" key="1">
    <citation type="journal article" date="2015" name="Genome Announc.">
        <title>Expanding the biotechnology potential of lactobacilli through comparative genomics of 213 strains and associated genera.</title>
        <authorList>
            <person name="Sun Z."/>
            <person name="Harris H.M."/>
            <person name="McCann A."/>
            <person name="Guo C."/>
            <person name="Argimon S."/>
            <person name="Zhang W."/>
            <person name="Yang X."/>
            <person name="Jeffery I.B."/>
            <person name="Cooney J.C."/>
            <person name="Kagawa T.F."/>
            <person name="Liu W."/>
            <person name="Song Y."/>
            <person name="Salvetti E."/>
            <person name="Wrobel A."/>
            <person name="Rasinkangas P."/>
            <person name="Parkhill J."/>
            <person name="Rea M.C."/>
            <person name="O'Sullivan O."/>
            <person name="Ritari J."/>
            <person name="Douillard F.P."/>
            <person name="Paul Ross R."/>
            <person name="Yang R."/>
            <person name="Briner A.E."/>
            <person name="Felis G.E."/>
            <person name="de Vos W.M."/>
            <person name="Barrangou R."/>
            <person name="Klaenhammer T.R."/>
            <person name="Caufield P.W."/>
            <person name="Cui Y."/>
            <person name="Zhang H."/>
            <person name="O'Toole P.W."/>
        </authorList>
    </citation>
    <scope>NUCLEOTIDE SEQUENCE [LARGE SCALE GENOMIC DNA]</scope>
    <source>
        <strain evidence="1 2">NBRC 103219</strain>
    </source>
</reference>
<proteinExistence type="predicted"/>